<feature type="transmembrane region" description="Helical" evidence="5">
    <location>
        <begin position="12"/>
        <end position="32"/>
    </location>
</feature>
<evidence type="ECO:0000256" key="5">
    <source>
        <dbReference type="RuleBase" id="RU369025"/>
    </source>
</evidence>
<keyword evidence="5" id="KW-0407">Ion channel</keyword>
<keyword evidence="5" id="KW-0997">Cell inner membrane</keyword>
<dbReference type="GO" id="GO:0008381">
    <property type="term" value="F:mechanosensitive monoatomic ion channel activity"/>
    <property type="evidence" value="ECO:0007669"/>
    <property type="project" value="InterPro"/>
</dbReference>
<organism evidence="7 8">
    <name type="scientific">Cognaticolwellia beringensis</name>
    <dbReference type="NCBI Taxonomy" id="1967665"/>
    <lineage>
        <taxon>Bacteria</taxon>
        <taxon>Pseudomonadati</taxon>
        <taxon>Pseudomonadota</taxon>
        <taxon>Gammaproteobacteria</taxon>
        <taxon>Alteromonadales</taxon>
        <taxon>Colwelliaceae</taxon>
        <taxon>Cognaticolwellia</taxon>
    </lineage>
</organism>
<dbReference type="Gene3D" id="2.30.30.60">
    <property type="match status" value="1"/>
</dbReference>
<dbReference type="EMBL" id="CP020465">
    <property type="protein sequence ID" value="ASP48687.1"/>
    <property type="molecule type" value="Genomic_DNA"/>
</dbReference>
<keyword evidence="4 5" id="KW-0472">Membrane</keyword>
<accession>A0A222GA01</accession>
<dbReference type="AlphaFoldDB" id="A0A222GA01"/>
<comment type="function">
    <text evidence="5">Mechanosensitive channel that participates in the regulation of osmotic pressure changes within the cell, opening in response to stretch forces in the membrane lipid bilayer, without the need for other proteins. Contributes to normal resistance to hypoosmotic shock. Forms an ion channel of 1.0 nanosiemens conductance with a slight preference for anions.</text>
</comment>
<feature type="domain" description="Mechanosensitive ion channel MscS" evidence="6">
    <location>
        <begin position="94"/>
        <end position="162"/>
    </location>
</feature>
<comment type="similarity">
    <text evidence="5">Belongs to the MscS (TC 1.A.23) family.</text>
</comment>
<dbReference type="Proteomes" id="UP000202259">
    <property type="component" value="Chromosome"/>
</dbReference>
<evidence type="ECO:0000256" key="2">
    <source>
        <dbReference type="ARBA" id="ARBA00022692"/>
    </source>
</evidence>
<keyword evidence="5" id="KW-1003">Cell membrane</keyword>
<dbReference type="KEGG" id="cber:B5D82_13450"/>
<dbReference type="PANTHER" id="PTHR30221">
    <property type="entry name" value="SMALL-CONDUCTANCE MECHANOSENSITIVE CHANNEL"/>
    <property type="match status" value="1"/>
</dbReference>
<keyword evidence="5" id="KW-0813">Transport</keyword>
<dbReference type="InterPro" id="IPR023408">
    <property type="entry name" value="MscS_beta-dom_sf"/>
</dbReference>
<dbReference type="InterPro" id="IPR045275">
    <property type="entry name" value="MscS_archaea/bacteria_type"/>
</dbReference>
<dbReference type="RefSeq" id="WP_081152217.1">
    <property type="nucleotide sequence ID" value="NZ_CP020465.1"/>
</dbReference>
<evidence type="ECO:0000256" key="4">
    <source>
        <dbReference type="ARBA" id="ARBA00023136"/>
    </source>
</evidence>
<dbReference type="InterPro" id="IPR010920">
    <property type="entry name" value="LSM_dom_sf"/>
</dbReference>
<protein>
    <recommendedName>
        <fullName evidence="5">Small-conductance mechanosensitive channel</fullName>
    </recommendedName>
</protein>
<reference evidence="7 8" key="1">
    <citation type="submission" date="2017-08" db="EMBL/GenBank/DDBJ databases">
        <title>Complete genome of Colwellia sp. NB097-1, a psychrophile bacterium ioslated from Bering Sea.</title>
        <authorList>
            <person name="Chen X."/>
        </authorList>
    </citation>
    <scope>NUCLEOTIDE SEQUENCE [LARGE SCALE GENOMIC DNA]</scope>
    <source>
        <strain evidence="7 8">NB097-1</strain>
    </source>
</reference>
<comment type="subcellular location">
    <subcellularLocation>
        <location evidence="5">Cell inner membrane</location>
        <topology evidence="5">Multi-pass membrane protein</topology>
    </subcellularLocation>
    <subcellularLocation>
        <location evidence="1">Membrane</location>
    </subcellularLocation>
</comment>
<dbReference type="GO" id="GO:0005886">
    <property type="term" value="C:plasma membrane"/>
    <property type="evidence" value="ECO:0007669"/>
    <property type="project" value="UniProtKB-SubCell"/>
</dbReference>
<feature type="transmembrane region" description="Helical" evidence="5">
    <location>
        <begin position="44"/>
        <end position="66"/>
    </location>
</feature>
<evidence type="ECO:0000313" key="7">
    <source>
        <dbReference type="EMBL" id="ASP48687.1"/>
    </source>
</evidence>
<dbReference type="Pfam" id="PF00924">
    <property type="entry name" value="MS_channel_2nd"/>
    <property type="match status" value="1"/>
</dbReference>
<name>A0A222GA01_9GAMM</name>
<dbReference type="InterPro" id="IPR006685">
    <property type="entry name" value="MscS_channel_2nd"/>
</dbReference>
<dbReference type="SUPFAM" id="SSF50182">
    <property type="entry name" value="Sm-like ribonucleoproteins"/>
    <property type="match status" value="1"/>
</dbReference>
<evidence type="ECO:0000256" key="1">
    <source>
        <dbReference type="ARBA" id="ARBA00004370"/>
    </source>
</evidence>
<gene>
    <name evidence="7" type="ORF">B5D82_13450</name>
</gene>
<comment type="subunit">
    <text evidence="5">Homoheptamer.</text>
</comment>
<dbReference type="OrthoDB" id="9775421at2"/>
<keyword evidence="8" id="KW-1185">Reference proteome</keyword>
<evidence type="ECO:0000313" key="8">
    <source>
        <dbReference type="Proteomes" id="UP000202259"/>
    </source>
</evidence>
<feature type="transmembrane region" description="Helical" evidence="5">
    <location>
        <begin position="72"/>
        <end position="101"/>
    </location>
</feature>
<comment type="caution">
    <text evidence="5">Lacks conserved residue(s) required for the propagation of feature annotation.</text>
</comment>
<proteinExistence type="inferred from homology"/>
<dbReference type="PANTHER" id="PTHR30221:SF1">
    <property type="entry name" value="SMALL-CONDUCTANCE MECHANOSENSITIVE CHANNEL"/>
    <property type="match status" value="1"/>
</dbReference>
<sequence>MIQSLLENKSLVTVVLAVVIITVKLVVTRFIKRRAKKKKIDKRFTVNLLNNIFNFSLILIMFNIWSVEIQKFAFSIAAFVVAIVLVTREFIQCFIGFIYVVSNRPFRIGDWIQVGNYCGEVNSIDWINLTILEVNISNYQFTGKTLYMPNNQLVTTAIKNLNFLKRYAVHHFTITRDGSVNPFEFIDALKVKANSYCADFNDVAVRYNQVIENRLDINIAGPEPHIEVATSDIGDTQIIFTIFCPTERAMEIENKLTADLMNFWFSAKSYK</sequence>
<keyword evidence="5" id="KW-0406">Ion transport</keyword>
<keyword evidence="3 5" id="KW-1133">Transmembrane helix</keyword>
<evidence type="ECO:0000256" key="3">
    <source>
        <dbReference type="ARBA" id="ARBA00022989"/>
    </source>
</evidence>
<keyword evidence="2 5" id="KW-0812">Transmembrane</keyword>
<evidence type="ECO:0000259" key="6">
    <source>
        <dbReference type="Pfam" id="PF00924"/>
    </source>
</evidence>